<evidence type="ECO:0008006" key="2">
    <source>
        <dbReference type="Google" id="ProtNLM"/>
    </source>
</evidence>
<organism evidence="1">
    <name type="scientific">Homalodisca liturata</name>
    <dbReference type="NCBI Taxonomy" id="320908"/>
    <lineage>
        <taxon>Eukaryota</taxon>
        <taxon>Metazoa</taxon>
        <taxon>Ecdysozoa</taxon>
        <taxon>Arthropoda</taxon>
        <taxon>Hexapoda</taxon>
        <taxon>Insecta</taxon>
        <taxon>Pterygota</taxon>
        <taxon>Neoptera</taxon>
        <taxon>Paraneoptera</taxon>
        <taxon>Hemiptera</taxon>
        <taxon>Auchenorrhyncha</taxon>
        <taxon>Membracoidea</taxon>
        <taxon>Cicadellidae</taxon>
        <taxon>Cicadellinae</taxon>
        <taxon>Proconiini</taxon>
        <taxon>Homalodisca</taxon>
    </lineage>
</organism>
<dbReference type="EMBL" id="GECU01031072">
    <property type="protein sequence ID" value="JAS76634.1"/>
    <property type="molecule type" value="Transcribed_RNA"/>
</dbReference>
<reference evidence="1" key="1">
    <citation type="submission" date="2015-11" db="EMBL/GenBank/DDBJ databases">
        <title>De novo transcriptome assembly of four potential Pierce s Disease insect vectors from Arizona vineyards.</title>
        <authorList>
            <person name="Tassone E.E."/>
        </authorList>
    </citation>
    <scope>NUCLEOTIDE SEQUENCE</scope>
</reference>
<proteinExistence type="predicted"/>
<dbReference type="PANTHER" id="PTHR47510">
    <property type="entry name" value="REVERSE TRANSCRIPTASE DOMAIN-CONTAINING PROTEIN"/>
    <property type="match status" value="1"/>
</dbReference>
<accession>A0A1B6HPM9</accession>
<protein>
    <recommendedName>
        <fullName evidence="2">Reverse transcriptase domain-containing protein</fullName>
    </recommendedName>
</protein>
<feature type="non-terminal residue" evidence="1">
    <location>
        <position position="1"/>
    </location>
</feature>
<feature type="non-terminal residue" evidence="1">
    <location>
        <position position="318"/>
    </location>
</feature>
<dbReference type="AlphaFoldDB" id="A0A1B6HPM9"/>
<sequence>FSALNIKLFKDFLKNETWEKIYLAPCSDKYNIFNQVFTYYFNWCFPIKMFKIKNNPFRWIKNELKMEKQEIINIGKYARSTKDEELSSFVKLQTKNYREKLLLAKREFFNDKISKASNVVKTTWNIINYEVGNKRCRLNKNCNIVLQENNACIENPEIVCNIFNDYFINMTNRKNENVQPLTSLNINDLDVRVVRDVEKLYSKFFCLTPTNVKEVQEIIVSFDNKLTCGYDEVPLKIIKEVKEELSKILVHLINSSFVSGIFPNLLKIAKVIPIFKANDTFLKSNYRPISLLPSISKVYEKVVYNRLKTYIEQNNIIN</sequence>
<gene>
    <name evidence="1" type="ORF">g.57023</name>
</gene>
<name>A0A1B6HPM9_9HEMI</name>
<dbReference type="PANTHER" id="PTHR47510:SF3">
    <property type="entry name" value="ENDO_EXONUCLEASE_PHOSPHATASE DOMAIN-CONTAINING PROTEIN"/>
    <property type="match status" value="1"/>
</dbReference>
<evidence type="ECO:0000313" key="1">
    <source>
        <dbReference type="EMBL" id="JAS76634.1"/>
    </source>
</evidence>